<dbReference type="Gene3D" id="1.20.5.4130">
    <property type="match status" value="1"/>
</dbReference>
<sequence length="1255" mass="142680">MAELASGAVSSLLGVIPNEALLLGRVRHDVQFIQEEMESMKSFLAHLAKKAPAGREHEEQIRTWMNQVRLLAQDSNNCIDLYLYRGNPEIHLARGGFRRYFSWLPWFLHKMVAQHRAAVQLRALRERARDIGERRLRYGVEVPAKGAVAGQSQPAAAGTALTPVAEVSPSVHAAATSALSGDEEEDSDVDPLVVAMAPTGHSVLRETFFEPCTPEDHMRAKLTEWIKDVVEHNTGVGKKSIPSVAIVAPHRNETRAIANEATSMWKKHGMRRRSVLVDIPAVHFYHQLLQRQDILFYILRELQAQQVADREGKGVQVHPNLELVTDDQLDLLESARDQPLGVLLRALWLLEHKQVEGEGASATKQRHERKEATHSHDDVIMETTKKLREYMEGRAWSKVNVKDVLETEANAMMKPQGHMGKDANEKLKPEEEAPVKMIHLKEEQYEHILREVFPLRIKKPQEDSKQATSSTVILVDDQIKELISKVLQELQDNRSVKHGGIAEPQEDKSVKKLHTATCKPSHDCIRDALIEETMNKIEEIQRKMKEQLQIKGIMDRIIDCLETQGDEMILVILKLDDDYVTGWEETKHAFRMLGGIAGALILKTTVNCTQAREYCCPPREPIDCSLVGLYRDIALELRKNQMNEDSTQIILDILDKCKQDEFCMKVFVHALYANPKRSNEELRKLRRTMHEVSENSLDIIDKKIFKFSYSDLPKEHKSCLLYLTIFPPGRSIRRSTLIGRWVVEGLITKEDWASSIRRANQCFDALVHRWFVCPVDIGATTQNQHYLKDICSKMLLLKYLSLRGTNVTKLPSEINNLRELEVLDIRQTRVPAAVTVHVILLKLKRLLAGSVVMSSGPSNNEVSYVMVPDKIEKMTNMEVMSNVKARNSNDLKDIGKLWRLRKLGVVIEQKDKLIRNLLQTICDLHECLRSLSITLPITAEDSSDDNSPKLLSFEGQCPKFLESLSIRGTAETGQLFQLLTKDGDQLQLAKVTLSGTRLRQADLEILAKLPKLVYLRLQDRAYIDDKLSFNKEKFKGLKCFLIEGSKITVLSFNGGAPKLEKIILSSTDGLQSLSRVEDLHELKEVELKNSNKLSLSLFEKAKNISKVTLCRTILCQDEVEILAKMPNMRSLVLKEISYAQSLLIFYKDDFPRLNLLTIDFSGITCIGFTTQSATKLEKIIWSYRKGTLLSGIDELPKLKELEFNGDFVPDEVIDALKKHKNNPKLIHNKPGNQEARNIPEKKDAPRFPLFWKKED</sequence>
<dbReference type="Gramene" id="TraesPARA_EIv1.0_2241950.1">
    <property type="protein sequence ID" value="TraesPARA_EIv1.0_2241950.1.CDS"/>
    <property type="gene ID" value="TraesPARA_EIv1.0_2241950"/>
</dbReference>
<evidence type="ECO:0000256" key="4">
    <source>
        <dbReference type="ARBA" id="ARBA00022741"/>
    </source>
</evidence>
<feature type="region of interest" description="Disordered" evidence="7">
    <location>
        <begin position="1223"/>
        <end position="1255"/>
    </location>
</feature>
<evidence type="ECO:0000256" key="3">
    <source>
        <dbReference type="ARBA" id="ARBA00022737"/>
    </source>
</evidence>
<dbReference type="InterPro" id="IPR044974">
    <property type="entry name" value="Disease_R_plants"/>
</dbReference>
<comment type="similarity">
    <text evidence="1">Belongs to the disease resistance NB-LRR family.</text>
</comment>
<dbReference type="Gramene" id="TraesWEE_scaffold_023499_01G000300.1">
    <property type="protein sequence ID" value="TraesWEE_scaffold_023499_01G000300.1"/>
    <property type="gene ID" value="TraesWEE_scaffold_023499_01G000300"/>
</dbReference>
<dbReference type="Gramene" id="TraesCS7A03G0159400.1">
    <property type="protein sequence ID" value="TraesCS7A03G0159400.1.CDS"/>
    <property type="gene ID" value="TraesCS7A03G0159400"/>
</dbReference>
<dbReference type="PANTHER" id="PTHR23155">
    <property type="entry name" value="DISEASE RESISTANCE PROTEIN RP"/>
    <property type="match status" value="1"/>
</dbReference>
<keyword evidence="6" id="KW-0175">Coiled coil</keyword>
<dbReference type="Pfam" id="PF23598">
    <property type="entry name" value="LRR_14"/>
    <property type="match status" value="1"/>
</dbReference>
<evidence type="ECO:0000256" key="1">
    <source>
        <dbReference type="ARBA" id="ARBA00008894"/>
    </source>
</evidence>
<protein>
    <submittedName>
        <fullName evidence="11">Uncharacterized protein</fullName>
    </submittedName>
</protein>
<feature type="domain" description="Disease resistance protein winged helix" evidence="9">
    <location>
        <begin position="725"/>
        <end position="773"/>
    </location>
</feature>
<dbReference type="Gene3D" id="3.80.10.10">
    <property type="entry name" value="Ribonuclease Inhibitor"/>
    <property type="match status" value="2"/>
</dbReference>
<dbReference type="Pfam" id="PF18052">
    <property type="entry name" value="Rx_N"/>
    <property type="match status" value="1"/>
</dbReference>
<keyword evidence="4" id="KW-0547">Nucleotide-binding</keyword>
<keyword evidence="2" id="KW-0433">Leucine-rich repeat</keyword>
<dbReference type="InterPro" id="IPR038005">
    <property type="entry name" value="RX-like_CC"/>
</dbReference>
<evidence type="ECO:0000256" key="2">
    <source>
        <dbReference type="ARBA" id="ARBA00022614"/>
    </source>
</evidence>
<keyword evidence="5" id="KW-0611">Plant defense</keyword>
<evidence type="ECO:0000259" key="8">
    <source>
        <dbReference type="Pfam" id="PF18052"/>
    </source>
</evidence>
<organism evidence="11">
    <name type="scientific">Triticum aestivum</name>
    <name type="common">Wheat</name>
    <dbReference type="NCBI Taxonomy" id="4565"/>
    <lineage>
        <taxon>Eukaryota</taxon>
        <taxon>Viridiplantae</taxon>
        <taxon>Streptophyta</taxon>
        <taxon>Embryophyta</taxon>
        <taxon>Tracheophyta</taxon>
        <taxon>Spermatophyta</taxon>
        <taxon>Magnoliopsida</taxon>
        <taxon>Liliopsida</taxon>
        <taxon>Poales</taxon>
        <taxon>Poaceae</taxon>
        <taxon>BOP clade</taxon>
        <taxon>Pooideae</taxon>
        <taxon>Triticodae</taxon>
        <taxon>Triticeae</taxon>
        <taxon>Triticinae</taxon>
        <taxon>Triticum</taxon>
    </lineage>
</organism>
<evidence type="ECO:0000256" key="6">
    <source>
        <dbReference type="ARBA" id="ARBA00023054"/>
    </source>
</evidence>
<dbReference type="CDD" id="cd14798">
    <property type="entry name" value="RX-CC_like"/>
    <property type="match status" value="1"/>
</dbReference>
<dbReference type="Gramene" id="TraesCS7A02G070600.1">
    <property type="protein sequence ID" value="TraesCS7A02G070600.1"/>
    <property type="gene ID" value="TraesCS7A02G070600"/>
</dbReference>
<keyword evidence="3" id="KW-0677">Repeat</keyword>
<feature type="compositionally biased region" description="Basic and acidic residues" evidence="7">
    <location>
        <begin position="1237"/>
        <end position="1255"/>
    </location>
</feature>
<feature type="domain" description="Disease resistance R13L4/SHOC-2-like LRR" evidence="10">
    <location>
        <begin position="781"/>
        <end position="1088"/>
    </location>
</feature>
<dbReference type="GO" id="GO:0006952">
    <property type="term" value="P:defense response"/>
    <property type="evidence" value="ECO:0007669"/>
    <property type="project" value="UniProtKB-KW"/>
</dbReference>
<dbReference type="Proteomes" id="UP000019116">
    <property type="component" value="Chromosome 7A"/>
</dbReference>
<dbReference type="EnsemblPlants" id="TraesCS7A02G070600.1">
    <property type="protein sequence ID" value="TraesCS7A02G070600.1"/>
    <property type="gene ID" value="TraesCS7A02G070600"/>
</dbReference>
<dbReference type="Gramene" id="TraesKAR7A01G0029350.1">
    <property type="protein sequence ID" value="cds.TraesKAR7A01G0029350.1"/>
    <property type="gene ID" value="TraesKAR7A01G0029350"/>
</dbReference>
<dbReference type="AlphaFoldDB" id="A0A3B6RC42"/>
<evidence type="ECO:0000259" key="10">
    <source>
        <dbReference type="Pfam" id="PF23598"/>
    </source>
</evidence>
<reference evidence="11" key="2">
    <citation type="submission" date="2018-10" db="UniProtKB">
        <authorList>
            <consortium name="EnsemblPlants"/>
        </authorList>
    </citation>
    <scope>IDENTIFICATION</scope>
</reference>
<dbReference type="Gramene" id="TraesCLE_scaffold_000275_01G000400.1">
    <property type="protein sequence ID" value="TraesCLE_scaffold_000275_01G000400.1"/>
    <property type="gene ID" value="TraesCLE_scaffold_000275_01G000400"/>
</dbReference>
<dbReference type="Gramene" id="TraesROB_scaffold_003103_01G000200.1">
    <property type="protein sequence ID" value="TraesROB_scaffold_003103_01G000200.1"/>
    <property type="gene ID" value="TraesROB_scaffold_003103_01G000200"/>
</dbReference>
<dbReference type="InterPro" id="IPR055414">
    <property type="entry name" value="LRR_R13L4/SHOC2-like"/>
</dbReference>
<dbReference type="GO" id="GO:0000166">
    <property type="term" value="F:nucleotide binding"/>
    <property type="evidence" value="ECO:0007669"/>
    <property type="project" value="UniProtKB-KW"/>
</dbReference>
<dbReference type="OrthoDB" id="688479at2759"/>
<dbReference type="SMR" id="A0A3B6RC42"/>
<evidence type="ECO:0000313" key="12">
    <source>
        <dbReference type="Proteomes" id="UP000019116"/>
    </source>
</evidence>
<keyword evidence="12" id="KW-1185">Reference proteome</keyword>
<dbReference type="PANTHER" id="PTHR23155:SF1062">
    <property type="entry name" value="OS11G0579400 PROTEIN"/>
    <property type="match status" value="1"/>
</dbReference>
<evidence type="ECO:0000313" key="11">
    <source>
        <dbReference type="EnsemblPlants" id="TraesCS7A02G070600.1"/>
    </source>
</evidence>
<dbReference type="InterPro" id="IPR032675">
    <property type="entry name" value="LRR_dom_sf"/>
</dbReference>
<feature type="domain" description="Disease resistance N-terminal" evidence="8">
    <location>
        <begin position="8"/>
        <end position="87"/>
    </location>
</feature>
<dbReference type="InterPro" id="IPR041118">
    <property type="entry name" value="Rx_N"/>
</dbReference>
<evidence type="ECO:0000256" key="7">
    <source>
        <dbReference type="SAM" id="MobiDB-lite"/>
    </source>
</evidence>
<dbReference type="SUPFAM" id="SSF52058">
    <property type="entry name" value="L domain-like"/>
    <property type="match status" value="1"/>
</dbReference>
<evidence type="ECO:0000256" key="5">
    <source>
        <dbReference type="ARBA" id="ARBA00022821"/>
    </source>
</evidence>
<dbReference type="Gramene" id="TraesCAD_scaffold_008519_01G000100.1">
    <property type="protein sequence ID" value="TraesCAD_scaffold_008519_01G000100.1"/>
    <property type="gene ID" value="TraesCAD_scaffold_008519_01G000100"/>
</dbReference>
<dbReference type="InterPro" id="IPR058922">
    <property type="entry name" value="WHD_DRP"/>
</dbReference>
<dbReference type="Pfam" id="PF23559">
    <property type="entry name" value="WHD_DRP"/>
    <property type="match status" value="1"/>
</dbReference>
<accession>A0A3B6RC42</accession>
<dbReference type="STRING" id="4565.A0A3B6RC42"/>
<proteinExistence type="inferred from homology"/>
<evidence type="ECO:0000259" key="9">
    <source>
        <dbReference type="Pfam" id="PF23559"/>
    </source>
</evidence>
<reference evidence="11" key="1">
    <citation type="submission" date="2018-08" db="EMBL/GenBank/DDBJ databases">
        <authorList>
            <person name="Rossello M."/>
        </authorList>
    </citation>
    <scope>NUCLEOTIDE SEQUENCE [LARGE SCALE GENOMIC DNA]</scope>
    <source>
        <strain evidence="11">cv. Chinese Spring</strain>
    </source>
</reference>
<name>A0A3B6RC42_WHEAT</name>